<evidence type="ECO:0000313" key="3">
    <source>
        <dbReference type="Proteomes" id="UP001172155"/>
    </source>
</evidence>
<feature type="region of interest" description="Disordered" evidence="1">
    <location>
        <begin position="173"/>
        <end position="229"/>
    </location>
</feature>
<dbReference type="EMBL" id="JAUKUD010000003">
    <property type="protein sequence ID" value="KAK0750490.1"/>
    <property type="molecule type" value="Genomic_DNA"/>
</dbReference>
<feature type="region of interest" description="Disordered" evidence="1">
    <location>
        <begin position="38"/>
        <end position="110"/>
    </location>
</feature>
<feature type="compositionally biased region" description="Basic and acidic residues" evidence="1">
    <location>
        <begin position="100"/>
        <end position="110"/>
    </location>
</feature>
<feature type="compositionally biased region" description="Low complexity" evidence="1">
    <location>
        <begin position="513"/>
        <end position="535"/>
    </location>
</feature>
<feature type="compositionally biased region" description="Low complexity" evidence="1">
    <location>
        <begin position="173"/>
        <end position="187"/>
    </location>
</feature>
<name>A0AA40F3D8_9PEZI</name>
<dbReference type="PANTHER" id="PTHR38166:SF1">
    <property type="entry name" value="C2H2-TYPE DOMAIN-CONTAINING PROTEIN"/>
    <property type="match status" value="1"/>
</dbReference>
<dbReference type="AlphaFoldDB" id="A0AA40F3D8"/>
<feature type="compositionally biased region" description="Basic and acidic residues" evidence="1">
    <location>
        <begin position="45"/>
        <end position="66"/>
    </location>
</feature>
<evidence type="ECO:0000313" key="2">
    <source>
        <dbReference type="EMBL" id="KAK0750490.1"/>
    </source>
</evidence>
<reference evidence="2" key="1">
    <citation type="submission" date="2023-06" db="EMBL/GenBank/DDBJ databases">
        <title>Genome-scale phylogeny and comparative genomics of the fungal order Sordariales.</title>
        <authorList>
            <consortium name="Lawrence Berkeley National Laboratory"/>
            <person name="Hensen N."/>
            <person name="Bonometti L."/>
            <person name="Westerberg I."/>
            <person name="Brannstrom I.O."/>
            <person name="Guillou S."/>
            <person name="Cros-Aarteil S."/>
            <person name="Calhoun S."/>
            <person name="Haridas S."/>
            <person name="Kuo A."/>
            <person name="Mondo S."/>
            <person name="Pangilinan J."/>
            <person name="Riley R."/>
            <person name="LaButti K."/>
            <person name="Andreopoulos B."/>
            <person name="Lipzen A."/>
            <person name="Chen C."/>
            <person name="Yanf M."/>
            <person name="Daum C."/>
            <person name="Ng V."/>
            <person name="Clum A."/>
            <person name="Steindorff A."/>
            <person name="Ohm R."/>
            <person name="Martin F."/>
            <person name="Silar P."/>
            <person name="Natvig D."/>
            <person name="Lalanne C."/>
            <person name="Gautier V."/>
            <person name="Ament-velasquez S.L."/>
            <person name="Kruys A."/>
            <person name="Hutchinson M.I."/>
            <person name="Powell A.J."/>
            <person name="Barry K."/>
            <person name="Miller A.N."/>
            <person name="Grigoriev I.V."/>
            <person name="Debuchy R."/>
            <person name="Gladieux P."/>
            <person name="Thoren M.H."/>
            <person name="Johannesson H."/>
        </authorList>
    </citation>
    <scope>NUCLEOTIDE SEQUENCE</scope>
    <source>
        <strain evidence="2">SMH3187-1</strain>
    </source>
</reference>
<dbReference type="Gene3D" id="3.30.160.60">
    <property type="entry name" value="Classic Zinc Finger"/>
    <property type="match status" value="1"/>
</dbReference>
<feature type="compositionally biased region" description="Polar residues" evidence="1">
    <location>
        <begin position="611"/>
        <end position="632"/>
    </location>
</feature>
<proteinExistence type="predicted"/>
<comment type="caution">
    <text evidence="2">The sequence shown here is derived from an EMBL/GenBank/DDBJ whole genome shotgun (WGS) entry which is preliminary data.</text>
</comment>
<organism evidence="2 3">
    <name type="scientific">Schizothecium vesticola</name>
    <dbReference type="NCBI Taxonomy" id="314040"/>
    <lineage>
        <taxon>Eukaryota</taxon>
        <taxon>Fungi</taxon>
        <taxon>Dikarya</taxon>
        <taxon>Ascomycota</taxon>
        <taxon>Pezizomycotina</taxon>
        <taxon>Sordariomycetes</taxon>
        <taxon>Sordariomycetidae</taxon>
        <taxon>Sordariales</taxon>
        <taxon>Schizotheciaceae</taxon>
        <taxon>Schizothecium</taxon>
    </lineage>
</organism>
<dbReference type="PANTHER" id="PTHR38166">
    <property type="entry name" value="C2H2-TYPE DOMAIN-CONTAINING PROTEIN-RELATED"/>
    <property type="match status" value="1"/>
</dbReference>
<evidence type="ECO:0000256" key="1">
    <source>
        <dbReference type="SAM" id="MobiDB-lite"/>
    </source>
</evidence>
<sequence>MTRYNRHQQIHSEEDLMKWSHEASRYQDLALCSDLKSTAEESDEDLRNYRQDVETDASGEKADAARSRGGRTPSPITDIEDDNTNRLSQAESAPSPDVDPDARHQDPADRIARELLAQEFAVFLGSSNPPIQVLQAIRKCLDDLSRSVRSARSLGFLPPHTTANPWAESAASVSFSSSSPSGQGSSSWINQRKRPQGYRQNNDDDDIQDDQSEDGSGISPRSDLDHRKKPKVVQYPCPFRKRSPHNFNCREWEFCAKAPFKGMSELKKHIRNYHQRQHQPLAYICRRCHVGFVREEDLESHSLLPSEEMCEVRPGPRPIIELAGITLEMANRLSSRAERFEWDTLWLALFPGDRDVPDPDFEPIVELHEVDHEYRAVLPVFQAQLASFLHASQLRTDALASDIYQDQVMGDNLERMFKELVTTVFKRARSRAAGETPAPPPSLRRAAAPRSPAPVTTPSIRTNPAAIPTTMPPYPIPRPLLPRASGPDRLSTLSFGSATSASSSARYSTLSLAQQSNRTSMTSTASSSAISFSIRPPGPGLMSPAQAPHARKMLRISGQRQPLPLHVPHHSSRTSPLRQSVDMPSPASAASPRGVDSPGQEEDEEQDVMTLESSTTTPGVCSSPLASPATTKNPRHGGGGGGGNKESYRDSAVSPPTGGGDGDAMPCGHWPAALEYGYTYPAYAYPRRDAGADGFYARGGAPLAPHMPFFAAGGGGVAPGFPATTPTDVMLDAENVGVEGWTCASDVQALQMEGPYYPYNDA</sequence>
<feature type="region of interest" description="Disordered" evidence="1">
    <location>
        <begin position="562"/>
        <end position="663"/>
    </location>
</feature>
<feature type="compositionally biased region" description="Low complexity" evidence="1">
    <location>
        <begin position="443"/>
        <end position="469"/>
    </location>
</feature>
<keyword evidence="3" id="KW-1185">Reference proteome</keyword>
<feature type="region of interest" description="Disordered" evidence="1">
    <location>
        <begin position="428"/>
        <end position="498"/>
    </location>
</feature>
<feature type="compositionally biased region" description="Acidic residues" evidence="1">
    <location>
        <begin position="203"/>
        <end position="213"/>
    </location>
</feature>
<protein>
    <recommendedName>
        <fullName evidence="4">C2H2-type domain-containing protein</fullName>
    </recommendedName>
</protein>
<feature type="compositionally biased region" description="Pro residues" evidence="1">
    <location>
        <begin position="470"/>
        <end position="480"/>
    </location>
</feature>
<dbReference type="Proteomes" id="UP001172155">
    <property type="component" value="Unassembled WGS sequence"/>
</dbReference>
<accession>A0AA40F3D8</accession>
<evidence type="ECO:0008006" key="4">
    <source>
        <dbReference type="Google" id="ProtNLM"/>
    </source>
</evidence>
<feature type="region of interest" description="Disordered" evidence="1">
    <location>
        <begin position="513"/>
        <end position="550"/>
    </location>
</feature>
<gene>
    <name evidence="2" type="ORF">B0T18DRAFT_128731</name>
</gene>